<feature type="domain" description="ATPase AAA-3" evidence="1">
    <location>
        <begin position="41"/>
        <end position="171"/>
    </location>
</feature>
<dbReference type="Gene3D" id="3.40.50.300">
    <property type="entry name" value="P-loop containing nucleotide triphosphate hydrolases"/>
    <property type="match status" value="1"/>
</dbReference>
<dbReference type="Proteomes" id="UP000199701">
    <property type="component" value="Unassembled WGS sequence"/>
</dbReference>
<dbReference type="AlphaFoldDB" id="A0A1I0NLX9"/>
<dbReference type="SUPFAM" id="SSF52540">
    <property type="entry name" value="P-loop containing nucleoside triphosphate hydrolases"/>
    <property type="match status" value="1"/>
</dbReference>
<dbReference type="InterPro" id="IPR011703">
    <property type="entry name" value="ATPase_AAA-3"/>
</dbReference>
<keyword evidence="4" id="KW-1185">Reference proteome</keyword>
<gene>
    <name evidence="3" type="ORF">SAMN05421659_103205</name>
</gene>
<reference evidence="3 4" key="1">
    <citation type="submission" date="2016-10" db="EMBL/GenBank/DDBJ databases">
        <authorList>
            <person name="de Groot N.N."/>
        </authorList>
    </citation>
    <scope>NUCLEOTIDE SEQUENCE [LARGE SCALE GENOMIC DNA]</scope>
    <source>
        <strain evidence="3 4">DSM 9179</strain>
    </source>
</reference>
<proteinExistence type="predicted"/>
<dbReference type="Pfam" id="PF07726">
    <property type="entry name" value="AAA_3"/>
    <property type="match status" value="1"/>
</dbReference>
<sequence>MENMELFNKKIENICAEVNKVIFGKDEVIRKVLMAIIAGGHILIDDIPGVGKTTMAAAFATAMGLQEKRIQFTPDVLPSDITGFSLYNKNTGDFEYRQGAVMCNLFLADEINRTSPKTQSALLEVMEEGRVTVDSVTREVPKPFVVIATQNPAGSIGTQNLPESQLDRFMIKVGMGYPSREDEVKIIQGKKNSHSILIKEVITKEELLTLREMIEKVYMEKSVCMYIAKISEMSRTESTVQLGISPRGSIAIARMAKAYAFMSGRDYVIASDVKKVLPETTEHRIVLNAKSKVNKVSEAQVIQKIADTVVVPYIK</sequence>
<dbReference type="Pfam" id="PF17863">
    <property type="entry name" value="AAA_lid_2"/>
    <property type="match status" value="1"/>
</dbReference>
<dbReference type="PANTHER" id="PTHR42759:SF5">
    <property type="entry name" value="METHANOL DEHYDROGENASE REGULATOR"/>
    <property type="match status" value="1"/>
</dbReference>
<dbReference type="EMBL" id="FOJI01000003">
    <property type="protein sequence ID" value="SEW02248.1"/>
    <property type="molecule type" value="Genomic_DNA"/>
</dbReference>
<dbReference type="RefSeq" id="WP_330385945.1">
    <property type="nucleotide sequence ID" value="NZ_FOJI01000003.1"/>
</dbReference>
<dbReference type="InterPro" id="IPR027417">
    <property type="entry name" value="P-loop_NTPase"/>
</dbReference>
<name>A0A1I0NLX9_9FIRM</name>
<dbReference type="PIRSF" id="PIRSF002849">
    <property type="entry name" value="AAA_ATPase_chaperone_MoxR_prd"/>
    <property type="match status" value="1"/>
</dbReference>
<dbReference type="GO" id="GO:0005524">
    <property type="term" value="F:ATP binding"/>
    <property type="evidence" value="ECO:0007669"/>
    <property type="project" value="InterPro"/>
</dbReference>
<dbReference type="PANTHER" id="PTHR42759">
    <property type="entry name" value="MOXR FAMILY PROTEIN"/>
    <property type="match status" value="1"/>
</dbReference>
<accession>A0A1I0NLX9</accession>
<dbReference type="STRING" id="99656.SAMN05421659_103205"/>
<feature type="domain" description="ChlI/MoxR AAA lid" evidence="2">
    <location>
        <begin position="234"/>
        <end position="305"/>
    </location>
</feature>
<evidence type="ECO:0000259" key="2">
    <source>
        <dbReference type="Pfam" id="PF17863"/>
    </source>
</evidence>
<dbReference type="GO" id="GO:0016887">
    <property type="term" value="F:ATP hydrolysis activity"/>
    <property type="evidence" value="ECO:0007669"/>
    <property type="project" value="InterPro"/>
</dbReference>
<evidence type="ECO:0000313" key="4">
    <source>
        <dbReference type="Proteomes" id="UP000199701"/>
    </source>
</evidence>
<dbReference type="InterPro" id="IPR050764">
    <property type="entry name" value="CbbQ/NirQ/NorQ/GpvN"/>
</dbReference>
<evidence type="ECO:0000313" key="3">
    <source>
        <dbReference type="EMBL" id="SEW02248.1"/>
    </source>
</evidence>
<protein>
    <submittedName>
        <fullName evidence="3">MoxR-like ATPase</fullName>
    </submittedName>
</protein>
<organism evidence="3 4">
    <name type="scientific">[Clostridium] fimetarium</name>
    <dbReference type="NCBI Taxonomy" id="99656"/>
    <lineage>
        <taxon>Bacteria</taxon>
        <taxon>Bacillati</taxon>
        <taxon>Bacillota</taxon>
        <taxon>Clostridia</taxon>
        <taxon>Lachnospirales</taxon>
        <taxon>Lachnospiraceae</taxon>
    </lineage>
</organism>
<dbReference type="Gene3D" id="1.10.8.80">
    <property type="entry name" value="Magnesium chelatase subunit I, C-Terminal domain"/>
    <property type="match status" value="1"/>
</dbReference>
<dbReference type="InterPro" id="IPR041628">
    <property type="entry name" value="ChlI/MoxR_AAA_lid"/>
</dbReference>
<evidence type="ECO:0000259" key="1">
    <source>
        <dbReference type="Pfam" id="PF07726"/>
    </source>
</evidence>